<accession>A0A0B1S6M5</accession>
<sequence>MRGNLPWCNLRSEINAVFTKFFNNCVIVREKKDINEMKKRTPHETLLKNSPIQFVEFARHLDTLNYYSHPDYALLYNHLMEIMKAGKFKFTDPYDWEKKRTIRMIRKIRPITYSTASCSLKVEAPATGLAKLKSSLLKPFQGTDENPFPADWFQTNPLGF</sequence>
<dbReference type="InterPro" id="IPR011009">
    <property type="entry name" value="Kinase-like_dom_sf"/>
</dbReference>
<dbReference type="EMBL" id="KN595648">
    <property type="protein sequence ID" value="KHJ80998.1"/>
    <property type="molecule type" value="Genomic_DNA"/>
</dbReference>
<dbReference type="Proteomes" id="UP000053660">
    <property type="component" value="Unassembled WGS sequence"/>
</dbReference>
<keyword evidence="2" id="KW-1185">Reference proteome</keyword>
<proteinExistence type="predicted"/>
<evidence type="ECO:0000313" key="2">
    <source>
        <dbReference type="Proteomes" id="UP000053660"/>
    </source>
</evidence>
<gene>
    <name evidence="1" type="ORF">OESDEN_19320</name>
</gene>
<dbReference type="OrthoDB" id="5874151at2759"/>
<evidence type="ECO:0000313" key="1">
    <source>
        <dbReference type="EMBL" id="KHJ80998.1"/>
    </source>
</evidence>
<protein>
    <submittedName>
        <fullName evidence="1">Uncharacterized protein</fullName>
    </submittedName>
</protein>
<dbReference type="Gene3D" id="1.10.510.10">
    <property type="entry name" value="Transferase(Phosphotransferase) domain 1"/>
    <property type="match status" value="1"/>
</dbReference>
<dbReference type="SUPFAM" id="SSF56112">
    <property type="entry name" value="Protein kinase-like (PK-like)"/>
    <property type="match status" value="1"/>
</dbReference>
<organism evidence="1 2">
    <name type="scientific">Oesophagostomum dentatum</name>
    <name type="common">Nodular worm</name>
    <dbReference type="NCBI Taxonomy" id="61180"/>
    <lineage>
        <taxon>Eukaryota</taxon>
        <taxon>Metazoa</taxon>
        <taxon>Ecdysozoa</taxon>
        <taxon>Nematoda</taxon>
        <taxon>Chromadorea</taxon>
        <taxon>Rhabditida</taxon>
        <taxon>Rhabditina</taxon>
        <taxon>Rhabditomorpha</taxon>
        <taxon>Strongyloidea</taxon>
        <taxon>Strongylidae</taxon>
        <taxon>Oesophagostomum</taxon>
    </lineage>
</organism>
<dbReference type="AlphaFoldDB" id="A0A0B1S6M5"/>
<name>A0A0B1S6M5_OESDE</name>
<reference evidence="1 2" key="1">
    <citation type="submission" date="2014-03" db="EMBL/GenBank/DDBJ databases">
        <title>Draft genome of the hookworm Oesophagostomum dentatum.</title>
        <authorList>
            <person name="Mitreva M."/>
        </authorList>
    </citation>
    <scope>NUCLEOTIDE SEQUENCE [LARGE SCALE GENOMIC DNA]</scope>
    <source>
        <strain evidence="1 2">OD-Hann</strain>
    </source>
</reference>